<gene>
    <name evidence="1" type="ORF">EDWATA_00276</name>
</gene>
<accession>D4F0P8</accession>
<name>D4F0P8_EDWTA</name>
<evidence type="ECO:0000313" key="1">
    <source>
        <dbReference type="EMBL" id="EFE24558.1"/>
    </source>
</evidence>
<dbReference type="HOGENOM" id="CLU_3269256_0_0_6"/>
<reference evidence="1 2" key="1">
    <citation type="submission" date="2010-02" db="EMBL/GenBank/DDBJ databases">
        <authorList>
            <person name="Weinstock G."/>
            <person name="Sodergren E."/>
            <person name="Clifton S."/>
            <person name="Fulton L."/>
            <person name="Fulton B."/>
            <person name="Courtney L."/>
            <person name="Fronick C."/>
            <person name="Harrison M."/>
            <person name="Strong C."/>
            <person name="Farmer C."/>
            <person name="Delahaunty K."/>
            <person name="Markovic C."/>
            <person name="Hall O."/>
            <person name="Minx P."/>
            <person name="Tomlinson C."/>
            <person name="Mitreva M."/>
            <person name="Nelson J."/>
            <person name="Hou S."/>
            <person name="Wollam A."/>
            <person name="Pepin K.H."/>
            <person name="Johnson M."/>
            <person name="Bhonagiri V."/>
            <person name="Zhang X."/>
            <person name="Suruliraj S."/>
            <person name="Warren W."/>
            <person name="Chinwalla A."/>
            <person name="Mardis E.R."/>
            <person name="Wilson R.K."/>
        </authorList>
    </citation>
    <scope>NUCLEOTIDE SEQUENCE [LARGE SCALE GENOMIC DNA]</scope>
    <source>
        <strain evidence="1 2">ATCC 23685</strain>
    </source>
</reference>
<sequence length="41" mass="4661">MYHQTRVRQRARSDGWAQYDPVSIAGATSNQLVVKIYPLAI</sequence>
<dbReference type="EMBL" id="ADGK01000012">
    <property type="protein sequence ID" value="EFE24558.1"/>
    <property type="molecule type" value="Genomic_DNA"/>
</dbReference>
<protein>
    <submittedName>
        <fullName evidence="1">Uncharacterized protein</fullName>
    </submittedName>
</protein>
<dbReference type="AlphaFoldDB" id="D4F0P8"/>
<dbReference type="Proteomes" id="UP000003692">
    <property type="component" value="Unassembled WGS sequence"/>
</dbReference>
<organism evidence="1 2">
    <name type="scientific">Edwardsiella tarda ATCC 23685</name>
    <dbReference type="NCBI Taxonomy" id="500638"/>
    <lineage>
        <taxon>Bacteria</taxon>
        <taxon>Pseudomonadati</taxon>
        <taxon>Pseudomonadota</taxon>
        <taxon>Gammaproteobacteria</taxon>
        <taxon>Enterobacterales</taxon>
        <taxon>Hafniaceae</taxon>
        <taxon>Edwardsiella</taxon>
    </lineage>
</organism>
<evidence type="ECO:0000313" key="2">
    <source>
        <dbReference type="Proteomes" id="UP000003692"/>
    </source>
</evidence>
<comment type="caution">
    <text evidence="1">The sequence shown here is derived from an EMBL/GenBank/DDBJ whole genome shotgun (WGS) entry which is preliminary data.</text>
</comment>
<proteinExistence type="predicted"/>